<comment type="caution">
    <text evidence="3">The sequence shown here is derived from an EMBL/GenBank/DDBJ whole genome shotgun (WGS) entry which is preliminary data.</text>
</comment>
<keyword evidence="2" id="KW-0472">Membrane</keyword>
<sequence>MTDQRNETEAVSPWAGALGIALVLGLGLTALLGTASTPPPAEAQTPTLQAAEPADPPVVSLYAESGSHTPSDTPAPRPAEPLTSLFDSD</sequence>
<dbReference type="RefSeq" id="WP_184678198.1">
    <property type="nucleotide sequence ID" value="NZ_JACHGY010000001.1"/>
</dbReference>
<keyword evidence="4" id="KW-1185">Reference proteome</keyword>
<evidence type="ECO:0000256" key="2">
    <source>
        <dbReference type="SAM" id="Phobius"/>
    </source>
</evidence>
<feature type="transmembrane region" description="Helical" evidence="2">
    <location>
        <begin position="12"/>
        <end position="32"/>
    </location>
</feature>
<accession>A0A7X0H7J4</accession>
<keyword evidence="2" id="KW-1133">Transmembrane helix</keyword>
<evidence type="ECO:0000256" key="1">
    <source>
        <dbReference type="SAM" id="MobiDB-lite"/>
    </source>
</evidence>
<organism evidence="3 4">
    <name type="scientific">Algisphaera agarilytica</name>
    <dbReference type="NCBI Taxonomy" id="1385975"/>
    <lineage>
        <taxon>Bacteria</taxon>
        <taxon>Pseudomonadati</taxon>
        <taxon>Planctomycetota</taxon>
        <taxon>Phycisphaerae</taxon>
        <taxon>Phycisphaerales</taxon>
        <taxon>Phycisphaeraceae</taxon>
        <taxon>Algisphaera</taxon>
    </lineage>
</organism>
<name>A0A7X0H7J4_9BACT</name>
<reference evidence="3 4" key="1">
    <citation type="submission" date="2020-08" db="EMBL/GenBank/DDBJ databases">
        <title>Genomic Encyclopedia of Type Strains, Phase IV (KMG-IV): sequencing the most valuable type-strain genomes for metagenomic binning, comparative biology and taxonomic classification.</title>
        <authorList>
            <person name="Goeker M."/>
        </authorList>
    </citation>
    <scope>NUCLEOTIDE SEQUENCE [LARGE SCALE GENOMIC DNA]</scope>
    <source>
        <strain evidence="3 4">DSM 103725</strain>
    </source>
</reference>
<evidence type="ECO:0000313" key="3">
    <source>
        <dbReference type="EMBL" id="MBB6430699.1"/>
    </source>
</evidence>
<dbReference type="EMBL" id="JACHGY010000001">
    <property type="protein sequence ID" value="MBB6430699.1"/>
    <property type="molecule type" value="Genomic_DNA"/>
</dbReference>
<feature type="region of interest" description="Disordered" evidence="1">
    <location>
        <begin position="33"/>
        <end position="89"/>
    </location>
</feature>
<dbReference type="AlphaFoldDB" id="A0A7X0H7J4"/>
<keyword evidence="2" id="KW-0812">Transmembrane</keyword>
<evidence type="ECO:0000313" key="4">
    <source>
        <dbReference type="Proteomes" id="UP000541810"/>
    </source>
</evidence>
<proteinExistence type="predicted"/>
<dbReference type="Proteomes" id="UP000541810">
    <property type="component" value="Unassembled WGS sequence"/>
</dbReference>
<protein>
    <submittedName>
        <fullName evidence="3">Uncharacterized protein</fullName>
    </submittedName>
</protein>
<gene>
    <name evidence="3" type="ORF">HNQ40_002505</name>
</gene>